<dbReference type="AlphaFoldDB" id="A0A1Y2CY87"/>
<sequence>MSNSTILRLQREFNDILKSPDTQITIATDDSNLTHMHALITGPAMSVYCLGMFDFVFSFPDDYPTNPPKVTALTTGTVNKRVRFNPNIYSNGKVCLSILGTWRGEAGEQWSAAHGVSSILISIQSLMSDKPYLNEPGHENTKDETVIESYNRKITHETIRVTVCDRLEKFLSFDQERDFATASPRNVATPPSNNIPATTNTPPSTNDDLESAESLAASNAESISALLGTFCSCRERSPFEDLCKRLFLLYYHIYQETIEKEVAKGIIDGTRFFRARFEGSGNVMDGSFEYAKLKVRLENIYAAVRQETESWELLSKTWIANDTLMSSNLKNQFEQITAAGEFSQNIMVNLSNSNPFIWIVTFTDLHGTLYEDGIFTCVTSGSVLLAQLSSAFNQ</sequence>
<keyword evidence="5" id="KW-0808">Transferase</keyword>
<dbReference type="PROSITE" id="PS50127">
    <property type="entry name" value="UBC_2"/>
    <property type="match status" value="1"/>
</dbReference>
<name>A0A1Y2CY87_9FUNG</name>
<evidence type="ECO:0000313" key="17">
    <source>
        <dbReference type="EMBL" id="ORY51980.1"/>
    </source>
</evidence>
<comment type="subcellular location">
    <subcellularLocation>
        <location evidence="2">Cytoplasm</location>
    </subcellularLocation>
    <subcellularLocation>
        <location evidence="1">Nucleus</location>
    </subcellularLocation>
</comment>
<dbReference type="GO" id="GO:0005634">
    <property type="term" value="C:nucleus"/>
    <property type="evidence" value="ECO:0007669"/>
    <property type="project" value="UniProtKB-SubCell"/>
</dbReference>
<reference evidence="17 18" key="1">
    <citation type="submission" date="2016-07" db="EMBL/GenBank/DDBJ databases">
        <title>Pervasive Adenine N6-methylation of Active Genes in Fungi.</title>
        <authorList>
            <consortium name="DOE Joint Genome Institute"/>
            <person name="Mondo S.J."/>
            <person name="Dannebaum R.O."/>
            <person name="Kuo R.C."/>
            <person name="Labutti K."/>
            <person name="Haridas S."/>
            <person name="Kuo A."/>
            <person name="Salamov A."/>
            <person name="Ahrendt S.R."/>
            <person name="Lipzen A."/>
            <person name="Sullivan W."/>
            <person name="Andreopoulos W.B."/>
            <person name="Clum A."/>
            <person name="Lindquist E."/>
            <person name="Daum C."/>
            <person name="Ramamoorthy G.K."/>
            <person name="Gryganskyi A."/>
            <person name="Culley D."/>
            <person name="Magnuson J.K."/>
            <person name="James T.Y."/>
            <person name="O'Malley M.A."/>
            <person name="Stajich J.E."/>
            <person name="Spatafora J.W."/>
            <person name="Visel A."/>
            <person name="Grigoriev I.V."/>
        </authorList>
    </citation>
    <scope>NUCLEOTIDE SEQUENCE [LARGE SCALE GENOMIC DNA]</scope>
    <source>
        <strain evidence="17 18">JEL800</strain>
    </source>
</reference>
<evidence type="ECO:0000256" key="9">
    <source>
        <dbReference type="ARBA" id="ARBA00022840"/>
    </source>
</evidence>
<dbReference type="EC" id="2.3.2.23" evidence="3"/>
<accession>A0A1Y2CY87</accession>
<gene>
    <name evidence="17" type="ORF">BCR33DRAFT_712186</name>
</gene>
<dbReference type="InterPro" id="IPR016135">
    <property type="entry name" value="UBQ-conjugating_enzyme/RWD"/>
</dbReference>
<evidence type="ECO:0000256" key="14">
    <source>
        <dbReference type="ARBA" id="ARBA00042401"/>
    </source>
</evidence>
<evidence type="ECO:0000256" key="3">
    <source>
        <dbReference type="ARBA" id="ARBA00012486"/>
    </source>
</evidence>
<dbReference type="GO" id="GO:0043066">
    <property type="term" value="P:negative regulation of apoptotic process"/>
    <property type="evidence" value="ECO:0007669"/>
    <property type="project" value="TreeGrafter"/>
</dbReference>
<dbReference type="SUPFAM" id="SSF54495">
    <property type="entry name" value="UBC-like"/>
    <property type="match status" value="2"/>
</dbReference>
<evidence type="ECO:0000256" key="1">
    <source>
        <dbReference type="ARBA" id="ARBA00004123"/>
    </source>
</evidence>
<evidence type="ECO:0000259" key="16">
    <source>
        <dbReference type="PROSITE" id="PS50127"/>
    </source>
</evidence>
<dbReference type="PANTHER" id="PTHR46116">
    <property type="entry name" value="(E3-INDEPENDENT) E2 UBIQUITIN-CONJUGATING ENZYME"/>
    <property type="match status" value="1"/>
</dbReference>
<feature type="region of interest" description="Disordered" evidence="15">
    <location>
        <begin position="181"/>
        <end position="213"/>
    </location>
</feature>
<dbReference type="SMART" id="SM00212">
    <property type="entry name" value="UBCc"/>
    <property type="match status" value="1"/>
</dbReference>
<dbReference type="Gene3D" id="3.10.110.10">
    <property type="entry name" value="Ubiquitin Conjugating Enzyme"/>
    <property type="match status" value="1"/>
</dbReference>
<evidence type="ECO:0000256" key="11">
    <source>
        <dbReference type="ARBA" id="ARBA00039894"/>
    </source>
</evidence>
<evidence type="ECO:0000256" key="5">
    <source>
        <dbReference type="ARBA" id="ARBA00022679"/>
    </source>
</evidence>
<feature type="compositionally biased region" description="Polar residues" evidence="15">
    <location>
        <begin position="183"/>
        <end position="206"/>
    </location>
</feature>
<dbReference type="GO" id="GO:0006915">
    <property type="term" value="P:apoptotic process"/>
    <property type="evidence" value="ECO:0007669"/>
    <property type="project" value="UniProtKB-KW"/>
</dbReference>
<evidence type="ECO:0000256" key="4">
    <source>
        <dbReference type="ARBA" id="ARBA00022490"/>
    </source>
</evidence>
<comment type="caution">
    <text evidence="17">The sequence shown here is derived from an EMBL/GenBank/DDBJ whole genome shotgun (WGS) entry which is preliminary data.</text>
</comment>
<dbReference type="STRING" id="329046.A0A1Y2CY87"/>
<proteinExistence type="predicted"/>
<keyword evidence="10" id="KW-0539">Nucleus</keyword>
<keyword evidence="4" id="KW-0963">Cytoplasm</keyword>
<dbReference type="CDD" id="cd00195">
    <property type="entry name" value="UBCc_UEV"/>
    <property type="match status" value="1"/>
</dbReference>
<keyword evidence="8" id="KW-0833">Ubl conjugation pathway</keyword>
<evidence type="ECO:0000256" key="2">
    <source>
        <dbReference type="ARBA" id="ARBA00004496"/>
    </source>
</evidence>
<keyword evidence="6" id="KW-0053">Apoptosis</keyword>
<dbReference type="PANTHER" id="PTHR46116:SF26">
    <property type="entry name" value="UBIQUITIN-CONJUGATING ENZYME E2 Z"/>
    <property type="match status" value="1"/>
</dbReference>
<keyword evidence="9" id="KW-0067">ATP-binding</keyword>
<dbReference type="OrthoDB" id="1926878at2759"/>
<keyword evidence="18" id="KW-1185">Reference proteome</keyword>
<evidence type="ECO:0000256" key="10">
    <source>
        <dbReference type="ARBA" id="ARBA00023242"/>
    </source>
</evidence>
<evidence type="ECO:0000256" key="15">
    <source>
        <dbReference type="SAM" id="MobiDB-lite"/>
    </source>
</evidence>
<dbReference type="InterPro" id="IPR000608">
    <property type="entry name" value="UBC"/>
</dbReference>
<evidence type="ECO:0000256" key="8">
    <source>
        <dbReference type="ARBA" id="ARBA00022786"/>
    </source>
</evidence>
<feature type="domain" description="UBC core" evidence="16">
    <location>
        <begin position="4"/>
        <end position="168"/>
    </location>
</feature>
<evidence type="ECO:0000256" key="12">
    <source>
        <dbReference type="ARBA" id="ARBA00041798"/>
    </source>
</evidence>
<protein>
    <recommendedName>
        <fullName evidence="11">Ubiquitin-conjugating enzyme E2 Z</fullName>
        <ecNumber evidence="3">2.3.2.23</ecNumber>
    </recommendedName>
    <alternativeName>
        <fullName evidence="12">E2 ubiquitin-conjugating enzyme Z</fullName>
    </alternativeName>
    <alternativeName>
        <fullName evidence="14">Ubiquitin carrier protein Z</fullName>
    </alternativeName>
    <alternativeName>
        <fullName evidence="13">Ubiquitin-protein ligase Z</fullName>
    </alternativeName>
</protein>
<dbReference type="GO" id="GO:0061631">
    <property type="term" value="F:ubiquitin conjugating enzyme activity"/>
    <property type="evidence" value="ECO:0007669"/>
    <property type="project" value="UniProtKB-EC"/>
</dbReference>
<organism evidence="17 18">
    <name type="scientific">Rhizoclosmatium globosum</name>
    <dbReference type="NCBI Taxonomy" id="329046"/>
    <lineage>
        <taxon>Eukaryota</taxon>
        <taxon>Fungi</taxon>
        <taxon>Fungi incertae sedis</taxon>
        <taxon>Chytridiomycota</taxon>
        <taxon>Chytridiomycota incertae sedis</taxon>
        <taxon>Chytridiomycetes</taxon>
        <taxon>Chytridiales</taxon>
        <taxon>Chytriomycetaceae</taxon>
        <taxon>Rhizoclosmatium</taxon>
    </lineage>
</organism>
<evidence type="ECO:0000256" key="6">
    <source>
        <dbReference type="ARBA" id="ARBA00022703"/>
    </source>
</evidence>
<dbReference type="Pfam" id="PF00179">
    <property type="entry name" value="UQ_con"/>
    <property type="match status" value="1"/>
</dbReference>
<evidence type="ECO:0000256" key="7">
    <source>
        <dbReference type="ARBA" id="ARBA00022741"/>
    </source>
</evidence>
<dbReference type="CDD" id="cd23809">
    <property type="entry name" value="UBCc_UBE2Z"/>
    <property type="match status" value="1"/>
</dbReference>
<dbReference type="GO" id="GO:0004869">
    <property type="term" value="F:cysteine-type endopeptidase inhibitor activity"/>
    <property type="evidence" value="ECO:0007669"/>
    <property type="project" value="TreeGrafter"/>
</dbReference>
<evidence type="ECO:0000313" key="18">
    <source>
        <dbReference type="Proteomes" id="UP000193642"/>
    </source>
</evidence>
<dbReference type="EMBL" id="MCGO01000004">
    <property type="protein sequence ID" value="ORY51980.1"/>
    <property type="molecule type" value="Genomic_DNA"/>
</dbReference>
<evidence type="ECO:0000256" key="13">
    <source>
        <dbReference type="ARBA" id="ARBA00042316"/>
    </source>
</evidence>
<keyword evidence="7" id="KW-0547">Nucleotide-binding</keyword>
<dbReference type="GO" id="GO:0005737">
    <property type="term" value="C:cytoplasm"/>
    <property type="evidence" value="ECO:0007669"/>
    <property type="project" value="UniProtKB-SubCell"/>
</dbReference>
<dbReference type="Proteomes" id="UP000193642">
    <property type="component" value="Unassembled WGS sequence"/>
</dbReference>
<dbReference type="GO" id="GO:0005524">
    <property type="term" value="F:ATP binding"/>
    <property type="evidence" value="ECO:0007669"/>
    <property type="project" value="UniProtKB-KW"/>
</dbReference>